<dbReference type="OrthoDB" id="4285266at2"/>
<feature type="domain" description="DUF5753" evidence="1">
    <location>
        <begin position="111"/>
        <end position="287"/>
    </location>
</feature>
<dbReference type="SUPFAM" id="SSF47413">
    <property type="entry name" value="lambda repressor-like DNA-binding domains"/>
    <property type="match status" value="1"/>
</dbReference>
<gene>
    <name evidence="2" type="ORF">F0L68_35310</name>
</gene>
<keyword evidence="3" id="KW-1185">Reference proteome</keyword>
<proteinExistence type="predicted"/>
<dbReference type="InterPro" id="IPR043917">
    <property type="entry name" value="DUF5753"/>
</dbReference>
<protein>
    <submittedName>
        <fullName evidence="2">Helix-turn-helix domain-containing protein</fullName>
    </submittedName>
</protein>
<accession>A0A5B2WPF4</accession>
<reference evidence="2 3" key="1">
    <citation type="submission" date="2019-09" db="EMBL/GenBank/DDBJ databases">
        <title>Goodfellowia gen. nov., a new genus of the Pseudonocardineae related to Actinoalloteichus, containing Goodfellowia coeruleoviolacea gen. nov., comb. nov. gen. nov., comb. nov.</title>
        <authorList>
            <person name="Labeda D."/>
        </authorList>
    </citation>
    <scope>NUCLEOTIDE SEQUENCE [LARGE SCALE GENOMIC DNA]</scope>
    <source>
        <strain evidence="2 3">AN110305</strain>
    </source>
</reference>
<dbReference type="EMBL" id="VUOB01000074">
    <property type="protein sequence ID" value="KAA2252582.1"/>
    <property type="molecule type" value="Genomic_DNA"/>
</dbReference>
<evidence type="ECO:0000259" key="1">
    <source>
        <dbReference type="Pfam" id="PF19054"/>
    </source>
</evidence>
<organism evidence="2 3">
    <name type="scientific">Solihabitans fulvus</name>
    <dbReference type="NCBI Taxonomy" id="1892852"/>
    <lineage>
        <taxon>Bacteria</taxon>
        <taxon>Bacillati</taxon>
        <taxon>Actinomycetota</taxon>
        <taxon>Actinomycetes</taxon>
        <taxon>Pseudonocardiales</taxon>
        <taxon>Pseudonocardiaceae</taxon>
        <taxon>Solihabitans</taxon>
    </lineage>
</organism>
<dbReference type="InterPro" id="IPR001387">
    <property type="entry name" value="Cro/C1-type_HTH"/>
</dbReference>
<dbReference type="RefSeq" id="WP_149854239.1">
    <property type="nucleotide sequence ID" value="NZ_VUOB01000074.1"/>
</dbReference>
<dbReference type="Gene3D" id="1.10.260.40">
    <property type="entry name" value="lambda repressor-like DNA-binding domains"/>
    <property type="match status" value="1"/>
</dbReference>
<dbReference type="Pfam" id="PF13560">
    <property type="entry name" value="HTH_31"/>
    <property type="match status" value="1"/>
</dbReference>
<comment type="caution">
    <text evidence="2">The sequence shown here is derived from an EMBL/GenBank/DDBJ whole genome shotgun (WGS) entry which is preliminary data.</text>
</comment>
<dbReference type="Pfam" id="PF19054">
    <property type="entry name" value="DUF5753"/>
    <property type="match status" value="1"/>
</dbReference>
<dbReference type="Proteomes" id="UP000323454">
    <property type="component" value="Unassembled WGS sequence"/>
</dbReference>
<dbReference type="InterPro" id="IPR010982">
    <property type="entry name" value="Lambda_DNA-bd_dom_sf"/>
</dbReference>
<evidence type="ECO:0000313" key="3">
    <source>
        <dbReference type="Proteomes" id="UP000323454"/>
    </source>
</evidence>
<dbReference type="AlphaFoldDB" id="A0A5B2WPF4"/>
<dbReference type="CDD" id="cd00093">
    <property type="entry name" value="HTH_XRE"/>
    <property type="match status" value="1"/>
</dbReference>
<name>A0A5B2WPF4_9PSEU</name>
<dbReference type="GO" id="GO:0003677">
    <property type="term" value="F:DNA binding"/>
    <property type="evidence" value="ECO:0007669"/>
    <property type="project" value="InterPro"/>
</dbReference>
<reference evidence="2 3" key="2">
    <citation type="submission" date="2019-09" db="EMBL/GenBank/DDBJ databases">
        <authorList>
            <person name="Jin C."/>
        </authorList>
    </citation>
    <scope>NUCLEOTIDE SEQUENCE [LARGE SCALE GENOMIC DNA]</scope>
    <source>
        <strain evidence="2 3">AN110305</strain>
    </source>
</reference>
<sequence>MNQDSGDVVSATVRRWQLTETLRQLRDQAGLTHEQAAERLRATAGKWSRSKLQRIETREQGVKVREVEQLLDLYAVVDVNMRTWLLDLAATAHERGYWLALRKDLPDDFHNFLSVEAALLALRQFETMVVPGLLQTSDYTRALINGANPSLAADVVERRVIARIARQQVLTKSNPLQFHVIVDEGILERPIGTPIVMRNQLRRLLDEAETAHVTIQVLPKSAGASPAMNGPFSILTLPDPIPDFGYAEGPGGGVYIEDRSDVRTCILRFGILTERALSQQKSVDLIHTAAESYA</sequence>
<evidence type="ECO:0000313" key="2">
    <source>
        <dbReference type="EMBL" id="KAA2252582.1"/>
    </source>
</evidence>